<dbReference type="PANTHER" id="PTHR24159:SF5">
    <property type="entry name" value="ANK_REP_REGION DOMAIN-CONTAINING PROTEIN"/>
    <property type="match status" value="1"/>
</dbReference>
<dbReference type="EMBL" id="JAPFFF010000002">
    <property type="protein sequence ID" value="KAK8896537.1"/>
    <property type="molecule type" value="Genomic_DNA"/>
</dbReference>
<evidence type="ECO:0008006" key="3">
    <source>
        <dbReference type="Google" id="ProtNLM"/>
    </source>
</evidence>
<proteinExistence type="predicted"/>
<dbReference type="InterPro" id="IPR036770">
    <property type="entry name" value="Ankyrin_rpt-contain_sf"/>
</dbReference>
<sequence>MIEIQQYFGRKKEVYNALFKFIESNDFADRYFDNLIKIVQMQEIQNTREEFEKFILLILNICNNHYKHTGFLNKLFQVLLYFQNDIKHHFSNFEIYNIFMSNKAILLFLIQKQILIVDERIANYLFYSTNYEFFWPEIKPFISKEKVDLIEKVFKEKNPNFFDSYEEKRRIGENDSYICTIIRKDLISEFVQYMTRTNISYKEKVTPSIFETNSYLLENDPNLIEYATFFGSIKIIQYMNFKGVDIEPNLINYAIHSNNAKLVHTLEEFNLDFCNESCLIESIKCHHNNIAKYIENNNAQLIFNDQIVDTAFRYSNYMYFPEHFEQKCIFFNLYHYKYHKIVDLFLEMKKNEIEKIIILIKL</sequence>
<comment type="caution">
    <text evidence="1">The sequence shown here is derived from an EMBL/GenBank/DDBJ whole genome shotgun (WGS) entry which is preliminary data.</text>
</comment>
<evidence type="ECO:0000313" key="1">
    <source>
        <dbReference type="EMBL" id="KAK8896537.1"/>
    </source>
</evidence>
<gene>
    <name evidence="1" type="ORF">M9Y10_014445</name>
</gene>
<evidence type="ECO:0000313" key="2">
    <source>
        <dbReference type="Proteomes" id="UP001470230"/>
    </source>
</evidence>
<protein>
    <recommendedName>
        <fullName evidence="3">DUF3447 domain-containing protein</fullName>
    </recommendedName>
</protein>
<organism evidence="1 2">
    <name type="scientific">Tritrichomonas musculus</name>
    <dbReference type="NCBI Taxonomy" id="1915356"/>
    <lineage>
        <taxon>Eukaryota</taxon>
        <taxon>Metamonada</taxon>
        <taxon>Parabasalia</taxon>
        <taxon>Tritrichomonadida</taxon>
        <taxon>Tritrichomonadidae</taxon>
        <taxon>Tritrichomonas</taxon>
    </lineage>
</organism>
<dbReference type="Proteomes" id="UP001470230">
    <property type="component" value="Unassembled WGS sequence"/>
</dbReference>
<name>A0ABR2L1G0_9EUKA</name>
<keyword evidence="2" id="KW-1185">Reference proteome</keyword>
<accession>A0ABR2L1G0</accession>
<dbReference type="PANTHER" id="PTHR24159">
    <property type="match status" value="1"/>
</dbReference>
<dbReference type="SUPFAM" id="SSF48403">
    <property type="entry name" value="Ankyrin repeat"/>
    <property type="match status" value="1"/>
</dbReference>
<reference evidence="1 2" key="1">
    <citation type="submission" date="2024-04" db="EMBL/GenBank/DDBJ databases">
        <title>Tritrichomonas musculus Genome.</title>
        <authorList>
            <person name="Alves-Ferreira E."/>
            <person name="Grigg M."/>
            <person name="Lorenzi H."/>
            <person name="Galac M."/>
        </authorList>
    </citation>
    <scope>NUCLEOTIDE SEQUENCE [LARGE SCALE GENOMIC DNA]</scope>
    <source>
        <strain evidence="1 2">EAF2021</strain>
    </source>
</reference>